<keyword evidence="3" id="KW-0488">Methylation</keyword>
<dbReference type="InterPro" id="IPR001623">
    <property type="entry name" value="DnaJ_domain"/>
</dbReference>
<evidence type="ECO:0000256" key="13">
    <source>
        <dbReference type="PROSITE-ProRule" id="PRU00546"/>
    </source>
</evidence>
<dbReference type="GO" id="GO:0005524">
    <property type="term" value="F:ATP binding"/>
    <property type="evidence" value="ECO:0007669"/>
    <property type="project" value="InterPro"/>
</dbReference>
<proteinExistence type="inferred from homology"/>
<dbReference type="GO" id="GO:0006457">
    <property type="term" value="P:protein folding"/>
    <property type="evidence" value="ECO:0007669"/>
    <property type="project" value="InterPro"/>
</dbReference>
<keyword evidence="18" id="KW-1185">Reference proteome</keyword>
<organism evidence="17 18">
    <name type="scientific">Parthenolecanium corni</name>
    <dbReference type="NCBI Taxonomy" id="536013"/>
    <lineage>
        <taxon>Eukaryota</taxon>
        <taxon>Metazoa</taxon>
        <taxon>Ecdysozoa</taxon>
        <taxon>Arthropoda</taxon>
        <taxon>Hexapoda</taxon>
        <taxon>Insecta</taxon>
        <taxon>Pterygota</taxon>
        <taxon>Neoptera</taxon>
        <taxon>Paraneoptera</taxon>
        <taxon>Hemiptera</taxon>
        <taxon>Sternorrhyncha</taxon>
        <taxon>Coccoidea</taxon>
        <taxon>Coccidae</taxon>
        <taxon>Parthenolecanium</taxon>
    </lineage>
</organism>
<dbReference type="PROSITE" id="PS51188">
    <property type="entry name" value="ZF_CR"/>
    <property type="match status" value="1"/>
</dbReference>
<dbReference type="Gene3D" id="2.60.260.20">
    <property type="entry name" value="Urease metallochaperone UreE, N-terminal domain"/>
    <property type="match status" value="2"/>
</dbReference>
<dbReference type="SUPFAM" id="SSF46565">
    <property type="entry name" value="Chaperone J-domain"/>
    <property type="match status" value="1"/>
</dbReference>
<feature type="compositionally biased region" description="Polar residues" evidence="14">
    <location>
        <begin position="434"/>
        <end position="447"/>
    </location>
</feature>
<dbReference type="SMART" id="SM00271">
    <property type="entry name" value="DnaJ"/>
    <property type="match status" value="1"/>
</dbReference>
<dbReference type="Pfam" id="PF01556">
    <property type="entry name" value="DnaJ_C"/>
    <property type="match status" value="1"/>
</dbReference>
<accession>A0AAN9TEA6</accession>
<dbReference type="Gene3D" id="1.10.287.110">
    <property type="entry name" value="DnaJ domain"/>
    <property type="match status" value="1"/>
</dbReference>
<dbReference type="InterPro" id="IPR002939">
    <property type="entry name" value="DnaJ_C"/>
</dbReference>
<evidence type="ECO:0000256" key="7">
    <source>
        <dbReference type="ARBA" id="ARBA00022833"/>
    </source>
</evidence>
<dbReference type="HAMAP" id="MF_01152">
    <property type="entry name" value="DnaJ"/>
    <property type="match status" value="1"/>
</dbReference>
<dbReference type="InterPro" id="IPR001305">
    <property type="entry name" value="HSP_DnaJ_Cys-rich_dom"/>
</dbReference>
<dbReference type="Pfam" id="PF00226">
    <property type="entry name" value="DnaJ"/>
    <property type="match status" value="1"/>
</dbReference>
<dbReference type="FunFam" id="2.10.230.10:FF:000003">
    <property type="entry name" value="dnaJ homolog subfamily A member 3, mitochondrial"/>
    <property type="match status" value="1"/>
</dbReference>
<dbReference type="GO" id="GO:0031072">
    <property type="term" value="F:heat shock protein binding"/>
    <property type="evidence" value="ECO:0007669"/>
    <property type="project" value="InterPro"/>
</dbReference>
<dbReference type="Proteomes" id="UP001367676">
    <property type="component" value="Unassembled WGS sequence"/>
</dbReference>
<dbReference type="GO" id="GO:0005102">
    <property type="term" value="F:signaling receptor binding"/>
    <property type="evidence" value="ECO:0007669"/>
    <property type="project" value="UniProtKB-ARBA"/>
</dbReference>
<dbReference type="CDD" id="cd10719">
    <property type="entry name" value="DnaJ_zf"/>
    <property type="match status" value="1"/>
</dbReference>
<dbReference type="PANTHER" id="PTHR44145">
    <property type="entry name" value="DNAJ HOMOLOG SUBFAMILY A MEMBER 3, MITOCHONDRIAL"/>
    <property type="match status" value="1"/>
</dbReference>
<keyword evidence="9" id="KW-0007">Acetylation</keyword>
<evidence type="ECO:0000259" key="16">
    <source>
        <dbReference type="PROSITE" id="PS51188"/>
    </source>
</evidence>
<keyword evidence="12" id="KW-0143">Chaperone</keyword>
<feature type="region of interest" description="Disordered" evidence="14">
    <location>
        <begin position="427"/>
        <end position="447"/>
    </location>
</feature>
<dbReference type="SUPFAM" id="SSF49493">
    <property type="entry name" value="HSP40/DnaJ peptide-binding domain"/>
    <property type="match status" value="2"/>
</dbReference>
<evidence type="ECO:0000313" key="18">
    <source>
        <dbReference type="Proteomes" id="UP001367676"/>
    </source>
</evidence>
<dbReference type="PROSITE" id="PS50076">
    <property type="entry name" value="DNAJ_2"/>
    <property type="match status" value="1"/>
</dbReference>
<keyword evidence="5" id="KW-0677">Repeat</keyword>
<evidence type="ECO:0000256" key="3">
    <source>
        <dbReference type="ARBA" id="ARBA00022481"/>
    </source>
</evidence>
<dbReference type="GO" id="GO:0051082">
    <property type="term" value="F:unfolded protein binding"/>
    <property type="evidence" value="ECO:0007669"/>
    <property type="project" value="InterPro"/>
</dbReference>
<evidence type="ECO:0000256" key="8">
    <source>
        <dbReference type="ARBA" id="ARBA00022946"/>
    </source>
</evidence>
<dbReference type="SUPFAM" id="SSF57938">
    <property type="entry name" value="DnaJ/Hsp40 cysteine-rich domain"/>
    <property type="match status" value="1"/>
</dbReference>
<keyword evidence="7 13" id="KW-0862">Zinc</keyword>
<sequence length="447" mass="49465">MLTTVSDARFLSVCLPVNQSCRVHFPPSSRFFHLSSSCLAKKNYYEILGVSKTASASEIKKAYYNLAKKYHPDTNKNDPNAQKKFQEVSEAYEVLSDAGKRKQFDNFGTAADFGTESQGGNWNQTSWNFRSSIDPEEFFRQIFNRDINDTEFNEFDPLGGSQKGFTRTKEVRMSLTFEEAARGCNKDIRVNITDTCPRCNGSKSEPGYNPRRCSHCHGSGMETISTGPFVMRSTCRVCKGARTVVTNPCIECEGVGIVVQSKRVTVPVPAGIENDQSVRLQVGRGEVFVTFQVAQSDYFRRDGPDVHSDAQISIAQAVLGGTIRVAGVYETQTVSIPSGTSSHTTIRLNGQGLKKVNSIGYGDHYVHVKIAVPKRLDDKQKALMLAYAEVETNTPGAVRGMSYKKDGAKQSIDEPQDLLESIREAMNENKPESKNVQQQISNSNGKV</sequence>
<protein>
    <recommendedName>
        <fullName evidence="19">Protein tumorous imaginal discs, mitochondrial</fullName>
    </recommendedName>
</protein>
<dbReference type="InterPro" id="IPR051938">
    <property type="entry name" value="Apopto_cytoskel_mod"/>
</dbReference>
<dbReference type="CDD" id="cd06257">
    <property type="entry name" value="DnaJ"/>
    <property type="match status" value="1"/>
</dbReference>
<dbReference type="GO" id="GO:0008270">
    <property type="term" value="F:zinc ion binding"/>
    <property type="evidence" value="ECO:0007669"/>
    <property type="project" value="UniProtKB-KW"/>
</dbReference>
<dbReference type="EMBL" id="JBBCAQ010000033">
    <property type="protein sequence ID" value="KAK7582752.1"/>
    <property type="molecule type" value="Genomic_DNA"/>
</dbReference>
<feature type="zinc finger region" description="CR-type" evidence="13">
    <location>
        <begin position="183"/>
        <end position="261"/>
    </location>
</feature>
<evidence type="ECO:0000256" key="14">
    <source>
        <dbReference type="SAM" id="MobiDB-lite"/>
    </source>
</evidence>
<comment type="caution">
    <text evidence="17">The sequence shown here is derived from an EMBL/GenBank/DDBJ whole genome shotgun (WGS) entry which is preliminary data.</text>
</comment>
<evidence type="ECO:0000256" key="1">
    <source>
        <dbReference type="ARBA" id="ARBA00004173"/>
    </source>
</evidence>
<dbReference type="InterPro" id="IPR012724">
    <property type="entry name" value="DnaJ"/>
</dbReference>
<comment type="subcellular location">
    <subcellularLocation>
        <location evidence="2">Membrane</location>
    </subcellularLocation>
    <subcellularLocation>
        <location evidence="1">Mitochondrion</location>
    </subcellularLocation>
</comment>
<dbReference type="InterPro" id="IPR008971">
    <property type="entry name" value="HSP40/DnaJ_pept-bd"/>
</dbReference>
<dbReference type="InterPro" id="IPR018253">
    <property type="entry name" value="DnaJ_domain_CS"/>
</dbReference>
<dbReference type="AlphaFoldDB" id="A0AAN9TEA6"/>
<keyword evidence="4 13" id="KW-0479">Metal-binding</keyword>
<evidence type="ECO:0000256" key="11">
    <source>
        <dbReference type="ARBA" id="ARBA00023136"/>
    </source>
</evidence>
<reference evidence="17 18" key="1">
    <citation type="submission" date="2024-03" db="EMBL/GenBank/DDBJ databases">
        <title>Adaptation during the transition from Ophiocordyceps entomopathogen to insect associate is accompanied by gene loss and intensified selection.</title>
        <authorList>
            <person name="Ward C.M."/>
            <person name="Onetto C.A."/>
            <person name="Borneman A.R."/>
        </authorList>
    </citation>
    <scope>NUCLEOTIDE SEQUENCE [LARGE SCALE GENOMIC DNA]</scope>
    <source>
        <strain evidence="17">AWRI1</strain>
        <tissue evidence="17">Single Adult Female</tissue>
    </source>
</reference>
<dbReference type="GO" id="GO:0007005">
    <property type="term" value="P:mitochondrion organization"/>
    <property type="evidence" value="ECO:0007669"/>
    <property type="project" value="TreeGrafter"/>
</dbReference>
<dbReference type="GO" id="GO:0016020">
    <property type="term" value="C:membrane"/>
    <property type="evidence" value="ECO:0007669"/>
    <property type="project" value="UniProtKB-SubCell"/>
</dbReference>
<dbReference type="FunFam" id="2.60.260.20:FF:000005">
    <property type="entry name" value="Chaperone protein dnaJ 1, mitochondrial"/>
    <property type="match status" value="1"/>
</dbReference>
<dbReference type="PROSITE" id="PS00636">
    <property type="entry name" value="DNAJ_1"/>
    <property type="match status" value="1"/>
</dbReference>
<evidence type="ECO:0000256" key="12">
    <source>
        <dbReference type="ARBA" id="ARBA00023186"/>
    </source>
</evidence>
<feature type="domain" description="CR-type" evidence="16">
    <location>
        <begin position="183"/>
        <end position="261"/>
    </location>
</feature>
<dbReference type="InterPro" id="IPR036410">
    <property type="entry name" value="HSP_DnaJ_Cys-rich_dom_sf"/>
</dbReference>
<gene>
    <name evidence="17" type="ORF">V9T40_014197</name>
</gene>
<evidence type="ECO:0000259" key="15">
    <source>
        <dbReference type="PROSITE" id="PS50076"/>
    </source>
</evidence>
<dbReference type="GO" id="GO:0005829">
    <property type="term" value="C:cytosol"/>
    <property type="evidence" value="ECO:0007669"/>
    <property type="project" value="UniProtKB-ARBA"/>
</dbReference>
<evidence type="ECO:0000256" key="2">
    <source>
        <dbReference type="ARBA" id="ARBA00004370"/>
    </source>
</evidence>
<keyword evidence="11" id="KW-0472">Membrane</keyword>
<dbReference type="InterPro" id="IPR036869">
    <property type="entry name" value="J_dom_sf"/>
</dbReference>
<dbReference type="GO" id="GO:0043066">
    <property type="term" value="P:negative regulation of apoptotic process"/>
    <property type="evidence" value="ECO:0007669"/>
    <property type="project" value="TreeGrafter"/>
</dbReference>
<dbReference type="PANTHER" id="PTHR44145:SF3">
    <property type="entry name" value="DNAJ HOMOLOG SUBFAMILY A MEMBER 3, MITOCHONDRIAL"/>
    <property type="match status" value="1"/>
</dbReference>
<evidence type="ECO:0000256" key="5">
    <source>
        <dbReference type="ARBA" id="ARBA00022737"/>
    </source>
</evidence>
<evidence type="ECO:0008006" key="19">
    <source>
        <dbReference type="Google" id="ProtNLM"/>
    </source>
</evidence>
<keyword evidence="8" id="KW-0809">Transit peptide</keyword>
<feature type="domain" description="J" evidence="15">
    <location>
        <begin position="43"/>
        <end position="108"/>
    </location>
</feature>
<evidence type="ECO:0000256" key="4">
    <source>
        <dbReference type="ARBA" id="ARBA00022723"/>
    </source>
</evidence>
<evidence type="ECO:0000313" key="17">
    <source>
        <dbReference type="EMBL" id="KAK7582752.1"/>
    </source>
</evidence>
<dbReference type="Pfam" id="PF00684">
    <property type="entry name" value="DnaJ_CXXCXGXG"/>
    <property type="match status" value="1"/>
</dbReference>
<name>A0AAN9TEA6_9HEMI</name>
<evidence type="ECO:0000256" key="6">
    <source>
        <dbReference type="ARBA" id="ARBA00022771"/>
    </source>
</evidence>
<dbReference type="GO" id="GO:0005739">
    <property type="term" value="C:mitochondrion"/>
    <property type="evidence" value="ECO:0007669"/>
    <property type="project" value="UniProtKB-SubCell"/>
</dbReference>
<keyword evidence="10" id="KW-0496">Mitochondrion</keyword>
<evidence type="ECO:0000256" key="9">
    <source>
        <dbReference type="ARBA" id="ARBA00022990"/>
    </source>
</evidence>
<evidence type="ECO:0000256" key="10">
    <source>
        <dbReference type="ARBA" id="ARBA00023128"/>
    </source>
</evidence>
<dbReference type="PRINTS" id="PR00625">
    <property type="entry name" value="JDOMAIN"/>
</dbReference>
<keyword evidence="6 13" id="KW-0863">Zinc-finger</keyword>
<dbReference type="CDD" id="cd10747">
    <property type="entry name" value="DnaJ_C"/>
    <property type="match status" value="1"/>
</dbReference>
<dbReference type="Gene3D" id="2.10.230.10">
    <property type="entry name" value="Heat shock protein DnaJ, cysteine-rich domain"/>
    <property type="match status" value="1"/>
</dbReference>
<dbReference type="GO" id="GO:0009408">
    <property type="term" value="P:response to heat"/>
    <property type="evidence" value="ECO:0007669"/>
    <property type="project" value="InterPro"/>
</dbReference>